<dbReference type="PANTHER" id="PTHR13767:SF2">
    <property type="entry name" value="PSEUDOURIDYLATE SYNTHASE TRUB1"/>
    <property type="match status" value="1"/>
</dbReference>
<dbReference type="GO" id="GO:0003723">
    <property type="term" value="F:RNA binding"/>
    <property type="evidence" value="ECO:0007669"/>
    <property type="project" value="InterPro"/>
</dbReference>
<evidence type="ECO:0000256" key="5">
    <source>
        <dbReference type="ARBA" id="ARBA00023235"/>
    </source>
</evidence>
<evidence type="ECO:0000259" key="8">
    <source>
        <dbReference type="Pfam" id="PF16198"/>
    </source>
</evidence>
<sequence length="504" mass="55684">MRITNLLKMAKRNVLEGVFAINKPIGISSAQAIRDCQNHFDPSGIFAPLLEQERGLRAREAKTQHKRRSKAKRELHVKMGHGGTLDPLATGVLVLGVGKGTKSLQNFLGCTKTYEAVVLFGASTDTYDRVGRIIKKGRYDEITEPMVEKALESFRGKFKQMPPLYSALKMEGKPLYEYAREGRPIPREIETRDVNVLELDLVEWYEPGTHDHRWPAVEAQETEKNFATSVWRVAKRQALSEEEPQKLTPDQEEQETKALAEWETNKRKAEARVDGLVYDEGHSPKRRKMNRPAPMMSGALGELPPTPSRKGANLLPPEAAPNTPPPWEGKGPPAAKIRMTVTSGFYVRSLCHDLGEKLQCGAMMAELCRSRQGEFILGSRNCLEYDDLAKGEEVWGPKVEEMLGLWMNKGSGPPAAEGVSESPGSKKVAGRKSPSPEGRKEGASPSSPKKQQVEEPAAVAEQPAVTNSSEKAEIIQEEGDVLQGQPAQPVPEESQNTDTVNGYC</sequence>
<feature type="domain" description="tRNA pseudouridylate synthase B C-terminal" evidence="8">
    <location>
        <begin position="348"/>
        <end position="396"/>
    </location>
</feature>
<dbReference type="RefSeq" id="XP_060286552.1">
    <property type="nucleotide sequence ID" value="XM_060426998.1"/>
</dbReference>
<dbReference type="EMBL" id="MU839000">
    <property type="protein sequence ID" value="KAK1770339.1"/>
    <property type="molecule type" value="Genomic_DNA"/>
</dbReference>
<feature type="compositionally biased region" description="Pro residues" evidence="6">
    <location>
        <begin position="318"/>
        <end position="327"/>
    </location>
</feature>
<keyword evidence="4" id="KW-0819">tRNA processing</keyword>
<dbReference type="Pfam" id="PF01509">
    <property type="entry name" value="TruB_N"/>
    <property type="match status" value="1"/>
</dbReference>
<feature type="domain" description="Pseudouridine synthase II N-terminal" evidence="7">
    <location>
        <begin position="77"/>
        <end position="207"/>
    </location>
</feature>
<evidence type="ECO:0000256" key="4">
    <source>
        <dbReference type="ARBA" id="ARBA00022694"/>
    </source>
</evidence>
<dbReference type="HAMAP" id="MF_01080">
    <property type="entry name" value="TruB_bact"/>
    <property type="match status" value="1"/>
</dbReference>
<proteinExistence type="inferred from homology"/>
<keyword evidence="10" id="KW-1185">Reference proteome</keyword>
<evidence type="ECO:0000313" key="9">
    <source>
        <dbReference type="EMBL" id="KAK1770339.1"/>
    </source>
</evidence>
<gene>
    <name evidence="9" type="ORF">QBC33DRAFT_527660</name>
</gene>
<evidence type="ECO:0000259" key="7">
    <source>
        <dbReference type="Pfam" id="PF01509"/>
    </source>
</evidence>
<protein>
    <recommendedName>
        <fullName evidence="3">tRNA pseudouridine(55) synthase</fullName>
        <ecNumber evidence="3">5.4.99.25</ecNumber>
    </recommendedName>
</protein>
<dbReference type="Gene3D" id="3.30.2350.10">
    <property type="entry name" value="Pseudouridine synthase"/>
    <property type="match status" value="1"/>
</dbReference>
<dbReference type="InterPro" id="IPR020103">
    <property type="entry name" value="PsdUridine_synth_cat_dom_sf"/>
</dbReference>
<dbReference type="EC" id="5.4.99.25" evidence="3"/>
<dbReference type="GO" id="GO:0006400">
    <property type="term" value="P:tRNA modification"/>
    <property type="evidence" value="ECO:0007669"/>
    <property type="project" value="TreeGrafter"/>
</dbReference>
<evidence type="ECO:0000313" key="10">
    <source>
        <dbReference type="Proteomes" id="UP001244011"/>
    </source>
</evidence>
<comment type="similarity">
    <text evidence="2">Belongs to the pseudouridine synthase TruB family.</text>
</comment>
<dbReference type="InterPro" id="IPR032819">
    <property type="entry name" value="TruB_C"/>
</dbReference>
<feature type="compositionally biased region" description="Polar residues" evidence="6">
    <location>
        <begin position="493"/>
        <end position="504"/>
    </location>
</feature>
<dbReference type="GO" id="GO:0160148">
    <property type="term" value="F:tRNA pseudouridine(55) synthase activity"/>
    <property type="evidence" value="ECO:0007669"/>
    <property type="project" value="UniProtKB-EC"/>
</dbReference>
<dbReference type="GeneID" id="85310185"/>
<evidence type="ECO:0000256" key="3">
    <source>
        <dbReference type="ARBA" id="ARBA00012787"/>
    </source>
</evidence>
<name>A0AAJ0FPN7_9PEZI</name>
<dbReference type="GO" id="GO:1990481">
    <property type="term" value="P:mRNA pseudouridine synthesis"/>
    <property type="evidence" value="ECO:0007669"/>
    <property type="project" value="TreeGrafter"/>
</dbReference>
<reference evidence="9" key="1">
    <citation type="submission" date="2023-06" db="EMBL/GenBank/DDBJ databases">
        <title>Genome-scale phylogeny and comparative genomics of the fungal order Sordariales.</title>
        <authorList>
            <consortium name="Lawrence Berkeley National Laboratory"/>
            <person name="Hensen N."/>
            <person name="Bonometti L."/>
            <person name="Westerberg I."/>
            <person name="Brannstrom I.O."/>
            <person name="Guillou S."/>
            <person name="Cros-Aarteil S."/>
            <person name="Calhoun S."/>
            <person name="Haridas S."/>
            <person name="Kuo A."/>
            <person name="Mondo S."/>
            <person name="Pangilinan J."/>
            <person name="Riley R."/>
            <person name="Labutti K."/>
            <person name="Andreopoulos B."/>
            <person name="Lipzen A."/>
            <person name="Chen C."/>
            <person name="Yanf M."/>
            <person name="Daum C."/>
            <person name="Ng V."/>
            <person name="Clum A."/>
            <person name="Steindorff A."/>
            <person name="Ohm R."/>
            <person name="Martin F."/>
            <person name="Silar P."/>
            <person name="Natvig D."/>
            <person name="Lalanne C."/>
            <person name="Gautier V."/>
            <person name="Ament-Velasquez S.L."/>
            <person name="Kruys A."/>
            <person name="Hutchinson M.I."/>
            <person name="Powell A.J."/>
            <person name="Barry K."/>
            <person name="Miller A.N."/>
            <person name="Grigoriev I.V."/>
            <person name="Debuchy R."/>
            <person name="Gladieux P."/>
            <person name="Thoren M.H."/>
            <person name="Johannesson H."/>
        </authorList>
    </citation>
    <scope>NUCLEOTIDE SEQUENCE</scope>
    <source>
        <strain evidence="9">8032-3</strain>
    </source>
</reference>
<dbReference type="InterPro" id="IPR014780">
    <property type="entry name" value="tRNA_psdUridine_synth_TruB"/>
</dbReference>
<dbReference type="AlphaFoldDB" id="A0AAJ0FPN7"/>
<dbReference type="PANTHER" id="PTHR13767">
    <property type="entry name" value="TRNA-PSEUDOURIDINE SYNTHASE"/>
    <property type="match status" value="1"/>
</dbReference>
<dbReference type="SUPFAM" id="SSF55120">
    <property type="entry name" value="Pseudouridine synthase"/>
    <property type="match status" value="1"/>
</dbReference>
<comment type="caution">
    <text evidence="9">The sequence shown here is derived from an EMBL/GenBank/DDBJ whole genome shotgun (WGS) entry which is preliminary data.</text>
</comment>
<evidence type="ECO:0000256" key="2">
    <source>
        <dbReference type="ARBA" id="ARBA00008999"/>
    </source>
</evidence>
<dbReference type="Pfam" id="PF16198">
    <property type="entry name" value="TruB_C_2"/>
    <property type="match status" value="1"/>
</dbReference>
<feature type="compositionally biased region" description="Low complexity" evidence="6">
    <location>
        <begin position="454"/>
        <end position="465"/>
    </location>
</feature>
<evidence type="ECO:0000256" key="6">
    <source>
        <dbReference type="SAM" id="MobiDB-lite"/>
    </source>
</evidence>
<evidence type="ECO:0000256" key="1">
    <source>
        <dbReference type="ARBA" id="ARBA00001166"/>
    </source>
</evidence>
<keyword evidence="5" id="KW-0413">Isomerase</keyword>
<dbReference type="GO" id="GO:0005634">
    <property type="term" value="C:nucleus"/>
    <property type="evidence" value="ECO:0007669"/>
    <property type="project" value="TreeGrafter"/>
</dbReference>
<comment type="catalytic activity">
    <reaction evidence="1">
        <text>a uridine in mRNA = a pseudouridine in mRNA</text>
        <dbReference type="Rhea" id="RHEA:56644"/>
        <dbReference type="Rhea" id="RHEA-COMP:14658"/>
        <dbReference type="Rhea" id="RHEA-COMP:14659"/>
        <dbReference type="ChEBI" id="CHEBI:65314"/>
        <dbReference type="ChEBI" id="CHEBI:65315"/>
    </reaction>
</comment>
<accession>A0AAJ0FPN7</accession>
<feature type="region of interest" description="Disordered" evidence="6">
    <location>
        <begin position="406"/>
        <end position="504"/>
    </location>
</feature>
<feature type="region of interest" description="Disordered" evidence="6">
    <location>
        <begin position="280"/>
        <end position="332"/>
    </location>
</feature>
<organism evidence="9 10">
    <name type="scientific">Phialemonium atrogriseum</name>
    <dbReference type="NCBI Taxonomy" id="1093897"/>
    <lineage>
        <taxon>Eukaryota</taxon>
        <taxon>Fungi</taxon>
        <taxon>Dikarya</taxon>
        <taxon>Ascomycota</taxon>
        <taxon>Pezizomycotina</taxon>
        <taxon>Sordariomycetes</taxon>
        <taxon>Sordariomycetidae</taxon>
        <taxon>Cephalothecales</taxon>
        <taxon>Cephalothecaceae</taxon>
        <taxon>Phialemonium</taxon>
    </lineage>
</organism>
<dbReference type="InterPro" id="IPR002501">
    <property type="entry name" value="PsdUridine_synth_N"/>
</dbReference>
<dbReference type="Proteomes" id="UP001244011">
    <property type="component" value="Unassembled WGS sequence"/>
</dbReference>